<dbReference type="GO" id="GO:0004185">
    <property type="term" value="F:serine-type carboxypeptidase activity"/>
    <property type="evidence" value="ECO:0007669"/>
    <property type="project" value="InterPro"/>
</dbReference>
<evidence type="ECO:0000256" key="2">
    <source>
        <dbReference type="SAM" id="SignalP"/>
    </source>
</evidence>
<reference evidence="4" key="1">
    <citation type="journal article" date="2019" name="Nat. Commun.">
        <title>The genome of broomcorn millet.</title>
        <authorList>
            <person name="Zou C."/>
            <person name="Miki D."/>
            <person name="Li D."/>
            <person name="Tang Q."/>
            <person name="Xiao L."/>
            <person name="Rajput S."/>
            <person name="Deng P."/>
            <person name="Jia W."/>
            <person name="Huang R."/>
            <person name="Zhang M."/>
            <person name="Sun Y."/>
            <person name="Hu J."/>
            <person name="Fu X."/>
            <person name="Schnable P.S."/>
            <person name="Li F."/>
            <person name="Zhang H."/>
            <person name="Feng B."/>
            <person name="Zhu X."/>
            <person name="Liu R."/>
            <person name="Schnable J.C."/>
            <person name="Zhu J.-K."/>
            <person name="Zhang H."/>
        </authorList>
    </citation>
    <scope>NUCLEOTIDE SEQUENCE [LARGE SCALE GENOMIC DNA]</scope>
</reference>
<evidence type="ECO:0000256" key="1">
    <source>
        <dbReference type="ARBA" id="ARBA00009431"/>
    </source>
</evidence>
<dbReference type="OrthoDB" id="695494at2759"/>
<dbReference type="InterPro" id="IPR001563">
    <property type="entry name" value="Peptidase_S10"/>
</dbReference>
<dbReference type="Pfam" id="PF00450">
    <property type="entry name" value="Peptidase_S10"/>
    <property type="match status" value="1"/>
</dbReference>
<dbReference type="AlphaFoldDB" id="A0A3L6Q9W5"/>
<organism evidence="3 4">
    <name type="scientific">Panicum miliaceum</name>
    <name type="common">Proso millet</name>
    <name type="synonym">Broomcorn millet</name>
    <dbReference type="NCBI Taxonomy" id="4540"/>
    <lineage>
        <taxon>Eukaryota</taxon>
        <taxon>Viridiplantae</taxon>
        <taxon>Streptophyta</taxon>
        <taxon>Embryophyta</taxon>
        <taxon>Tracheophyta</taxon>
        <taxon>Spermatophyta</taxon>
        <taxon>Magnoliopsida</taxon>
        <taxon>Liliopsida</taxon>
        <taxon>Poales</taxon>
        <taxon>Poaceae</taxon>
        <taxon>PACMAD clade</taxon>
        <taxon>Panicoideae</taxon>
        <taxon>Panicodae</taxon>
        <taxon>Paniceae</taxon>
        <taxon>Panicinae</taxon>
        <taxon>Panicum</taxon>
        <taxon>Panicum sect. Panicum</taxon>
    </lineage>
</organism>
<name>A0A3L6Q9W5_PANMI</name>
<dbReference type="Proteomes" id="UP000275267">
    <property type="component" value="Unassembled WGS sequence"/>
</dbReference>
<comment type="caution">
    <text evidence="3">The sequence shown here is derived from an EMBL/GenBank/DDBJ whole genome shotgun (WGS) entry which is preliminary data.</text>
</comment>
<dbReference type="EMBL" id="PQIB02000013">
    <property type="protein sequence ID" value="RLM75409.1"/>
    <property type="molecule type" value="Genomic_DNA"/>
</dbReference>
<proteinExistence type="inferred from homology"/>
<dbReference type="Gene3D" id="3.40.50.1820">
    <property type="entry name" value="alpha/beta hydrolase"/>
    <property type="match status" value="1"/>
</dbReference>
<comment type="similarity">
    <text evidence="1">Belongs to the peptidase S10 family.</text>
</comment>
<feature type="signal peptide" evidence="2">
    <location>
        <begin position="1"/>
        <end position="22"/>
    </location>
</feature>
<evidence type="ECO:0000313" key="4">
    <source>
        <dbReference type="Proteomes" id="UP000275267"/>
    </source>
</evidence>
<evidence type="ECO:0000313" key="3">
    <source>
        <dbReference type="EMBL" id="RLM75409.1"/>
    </source>
</evidence>
<keyword evidence="2" id="KW-0732">Signal</keyword>
<sequence length="94" mass="9765">MAAAAVVAVLALALATASDAAASGTPRRSPRPEADLVTGLPGQPAVGFRHYAGYVDVGSGGGGGKALFYWFFEAEREPEKKPLLLWLNGGTHHF</sequence>
<accession>A0A3L6Q9W5</accession>
<feature type="chain" id="PRO_5017997773" evidence="2">
    <location>
        <begin position="23"/>
        <end position="94"/>
    </location>
</feature>
<dbReference type="GO" id="GO:0006508">
    <property type="term" value="P:proteolysis"/>
    <property type="evidence" value="ECO:0007669"/>
    <property type="project" value="InterPro"/>
</dbReference>
<gene>
    <name evidence="3" type="ORF">C2845_PM15G15040</name>
</gene>
<keyword evidence="4" id="KW-1185">Reference proteome</keyword>
<protein>
    <submittedName>
        <fullName evidence="3">Serine carboxypeptidase-like 35</fullName>
    </submittedName>
</protein>
<dbReference type="InterPro" id="IPR029058">
    <property type="entry name" value="AB_hydrolase_fold"/>
</dbReference>
<dbReference type="SUPFAM" id="SSF53474">
    <property type="entry name" value="alpha/beta-Hydrolases"/>
    <property type="match status" value="1"/>
</dbReference>